<accession>A0A1H0JMY1</accession>
<dbReference type="AlphaFoldDB" id="A0A1H0JMY1"/>
<dbReference type="STRING" id="1090615.SAMN04515671_0966"/>
<dbReference type="RefSeq" id="WP_090474826.1">
    <property type="nucleotide sequence ID" value="NZ_LT629710.1"/>
</dbReference>
<sequence length="98" mass="10135">MCGSPTQTVDLPAGTDTTNASIIQGTVFGDQGPIAGAFVRLLDGGGEFTAEVVTSAEGYYRFFAAPGDWTVRALSRAGNGTEQITSQIGIHQVDVQVA</sequence>
<dbReference type="InterPro" id="IPR010814">
    <property type="entry name" value="DUF1416"/>
</dbReference>
<protein>
    <recommendedName>
        <fullName evidence="3">DUF1416 domain-containing protein</fullName>
    </recommendedName>
</protein>
<dbReference type="GO" id="GO:0005975">
    <property type="term" value="P:carbohydrate metabolic process"/>
    <property type="evidence" value="ECO:0007669"/>
    <property type="project" value="UniProtKB-ARBA"/>
</dbReference>
<keyword evidence="2" id="KW-1185">Reference proteome</keyword>
<dbReference type="EMBL" id="LT629710">
    <property type="protein sequence ID" value="SDO44799.1"/>
    <property type="molecule type" value="Genomic_DNA"/>
</dbReference>
<dbReference type="SUPFAM" id="SSF49478">
    <property type="entry name" value="Cna protein B-type domain"/>
    <property type="match status" value="1"/>
</dbReference>
<proteinExistence type="predicted"/>
<gene>
    <name evidence="1" type="ORF">SAMN04515671_0966</name>
</gene>
<dbReference type="Proteomes" id="UP000198741">
    <property type="component" value="Chromosome I"/>
</dbReference>
<reference evidence="1 2" key="1">
    <citation type="submission" date="2016-10" db="EMBL/GenBank/DDBJ databases">
        <authorList>
            <person name="de Groot N.N."/>
        </authorList>
    </citation>
    <scope>NUCLEOTIDE SEQUENCE [LARGE SCALE GENOMIC DNA]</scope>
    <source>
        <strain evidence="2">P4-7,KCTC 19426,CECT 7604</strain>
    </source>
</reference>
<evidence type="ECO:0000313" key="2">
    <source>
        <dbReference type="Proteomes" id="UP000198741"/>
    </source>
</evidence>
<dbReference type="OrthoDB" id="3729294at2"/>
<organism evidence="1 2">
    <name type="scientific">Nakamurella panacisegetis</name>
    <dbReference type="NCBI Taxonomy" id="1090615"/>
    <lineage>
        <taxon>Bacteria</taxon>
        <taxon>Bacillati</taxon>
        <taxon>Actinomycetota</taxon>
        <taxon>Actinomycetes</taxon>
        <taxon>Nakamurellales</taxon>
        <taxon>Nakamurellaceae</taxon>
        <taxon>Nakamurella</taxon>
    </lineage>
</organism>
<dbReference type="InterPro" id="IPR013783">
    <property type="entry name" value="Ig-like_fold"/>
</dbReference>
<dbReference type="Gene3D" id="2.60.40.10">
    <property type="entry name" value="Immunoglobulins"/>
    <property type="match status" value="1"/>
</dbReference>
<dbReference type="Pfam" id="PF07210">
    <property type="entry name" value="DUF1416"/>
    <property type="match status" value="1"/>
</dbReference>
<evidence type="ECO:0008006" key="3">
    <source>
        <dbReference type="Google" id="ProtNLM"/>
    </source>
</evidence>
<evidence type="ECO:0000313" key="1">
    <source>
        <dbReference type="EMBL" id="SDO44799.1"/>
    </source>
</evidence>
<name>A0A1H0JMY1_9ACTN</name>